<dbReference type="EMBL" id="JBJUIK010000011">
    <property type="protein sequence ID" value="KAL3513067.1"/>
    <property type="molecule type" value="Genomic_DNA"/>
</dbReference>
<feature type="region of interest" description="Disordered" evidence="1">
    <location>
        <begin position="88"/>
        <end position="124"/>
    </location>
</feature>
<dbReference type="Proteomes" id="UP001630127">
    <property type="component" value="Unassembled WGS sequence"/>
</dbReference>
<organism evidence="2 3">
    <name type="scientific">Cinchona calisaya</name>
    <dbReference type="NCBI Taxonomy" id="153742"/>
    <lineage>
        <taxon>Eukaryota</taxon>
        <taxon>Viridiplantae</taxon>
        <taxon>Streptophyta</taxon>
        <taxon>Embryophyta</taxon>
        <taxon>Tracheophyta</taxon>
        <taxon>Spermatophyta</taxon>
        <taxon>Magnoliopsida</taxon>
        <taxon>eudicotyledons</taxon>
        <taxon>Gunneridae</taxon>
        <taxon>Pentapetalae</taxon>
        <taxon>asterids</taxon>
        <taxon>lamiids</taxon>
        <taxon>Gentianales</taxon>
        <taxon>Rubiaceae</taxon>
        <taxon>Cinchonoideae</taxon>
        <taxon>Cinchoneae</taxon>
        <taxon>Cinchona</taxon>
    </lineage>
</organism>
<reference evidence="2 3" key="1">
    <citation type="submission" date="2024-11" db="EMBL/GenBank/DDBJ databases">
        <title>A near-complete genome assembly of Cinchona calisaya.</title>
        <authorList>
            <person name="Lian D.C."/>
            <person name="Zhao X.W."/>
            <person name="Wei L."/>
        </authorList>
    </citation>
    <scope>NUCLEOTIDE SEQUENCE [LARGE SCALE GENOMIC DNA]</scope>
    <source>
        <tissue evidence="2">Nenye</tissue>
    </source>
</reference>
<comment type="caution">
    <text evidence="2">The sequence shown here is derived from an EMBL/GenBank/DDBJ whole genome shotgun (WGS) entry which is preliminary data.</text>
</comment>
<evidence type="ECO:0000313" key="3">
    <source>
        <dbReference type="Proteomes" id="UP001630127"/>
    </source>
</evidence>
<name>A0ABD2Z3V2_9GENT</name>
<evidence type="ECO:0000256" key="1">
    <source>
        <dbReference type="SAM" id="MobiDB-lite"/>
    </source>
</evidence>
<gene>
    <name evidence="2" type="ORF">ACH5RR_025784</name>
</gene>
<evidence type="ECO:0000313" key="2">
    <source>
        <dbReference type="EMBL" id="KAL3513067.1"/>
    </source>
</evidence>
<protein>
    <submittedName>
        <fullName evidence="2">Uncharacterized protein</fullName>
    </submittedName>
</protein>
<keyword evidence="3" id="KW-1185">Reference proteome</keyword>
<proteinExistence type="predicted"/>
<dbReference type="AlphaFoldDB" id="A0ABD2Z3V2"/>
<accession>A0ABD2Z3V2</accession>
<sequence>MVENIEDDEEAFRYCQIRVQVWNLPIHWFLKEFGWKIGKSFHKVQEVKVAKIGSHADKNCDKVLDNYNQNEPRYGAWLRAEASKSPIYSREGEGDRVFPQLGARESLRQGREGGSTEEGRQRFPIEGLGSGFERGVLRVR</sequence>